<organism evidence="2 3">
    <name type="scientific">Molorchus minor</name>
    <dbReference type="NCBI Taxonomy" id="1323400"/>
    <lineage>
        <taxon>Eukaryota</taxon>
        <taxon>Metazoa</taxon>
        <taxon>Ecdysozoa</taxon>
        <taxon>Arthropoda</taxon>
        <taxon>Hexapoda</taxon>
        <taxon>Insecta</taxon>
        <taxon>Pterygota</taxon>
        <taxon>Neoptera</taxon>
        <taxon>Endopterygota</taxon>
        <taxon>Coleoptera</taxon>
        <taxon>Polyphaga</taxon>
        <taxon>Cucujiformia</taxon>
        <taxon>Chrysomeloidea</taxon>
        <taxon>Cerambycidae</taxon>
        <taxon>Lamiinae</taxon>
        <taxon>Monochamini</taxon>
        <taxon>Molorchus</taxon>
    </lineage>
</organism>
<protein>
    <recommendedName>
        <fullName evidence="4">Retrotransposon gag domain-containing protein</fullName>
    </recommendedName>
</protein>
<feature type="region of interest" description="Disordered" evidence="1">
    <location>
        <begin position="202"/>
        <end position="222"/>
    </location>
</feature>
<reference evidence="2" key="1">
    <citation type="journal article" date="2023" name="Insect Mol. Biol.">
        <title>Genome sequencing provides insights into the evolution of gene families encoding plant cell wall-degrading enzymes in longhorned beetles.</title>
        <authorList>
            <person name="Shin N.R."/>
            <person name="Okamura Y."/>
            <person name="Kirsch R."/>
            <person name="Pauchet Y."/>
        </authorList>
    </citation>
    <scope>NUCLEOTIDE SEQUENCE</scope>
    <source>
        <strain evidence="2">MMC_N1</strain>
    </source>
</reference>
<comment type="caution">
    <text evidence="2">The sequence shown here is derived from an EMBL/GenBank/DDBJ whole genome shotgun (WGS) entry which is preliminary data.</text>
</comment>
<keyword evidence="3" id="KW-1185">Reference proteome</keyword>
<dbReference type="InterPro" id="IPR050951">
    <property type="entry name" value="Retrovirus_Pol_polyprotein"/>
</dbReference>
<sequence>MAASYIGHLNKFDHVTSDWNIFLIQLKQYFKINKISEDIQKDLLLNSLSERTYKLVNHLCMPNSPDVKTFVELKILLDKHFSPITCFHSERMKFYGARRAENESVLDFATRLKSLAGNAGFDAVLSIVLRDIFILGIGKGPIQDRLKEEKPNVSFEKVLEIALGKEQSQIEANIRSKVKTEPESSMHHVSKGRKVQAGYSEAAKSRAAAGGSPRASNFRGKPGQRLPCKVCGRQNHETNTGFAFSAISEEFYLNNFADKKLLPSSIQLKEYVGHSFAPLGKINLHFTFEDISDSLECFVIKRGGPPLLIFEDELGLLKNQVLNMNVKSDATPKFFKHRSLPYALKTKVEAEIDRLVSLGILIPVEHSETRRTY</sequence>
<proteinExistence type="predicted"/>
<dbReference type="PANTHER" id="PTHR37984">
    <property type="entry name" value="PROTEIN CBG26694"/>
    <property type="match status" value="1"/>
</dbReference>
<gene>
    <name evidence="2" type="ORF">NQ317_002753</name>
</gene>
<dbReference type="Proteomes" id="UP001162164">
    <property type="component" value="Unassembled WGS sequence"/>
</dbReference>
<evidence type="ECO:0008006" key="4">
    <source>
        <dbReference type="Google" id="ProtNLM"/>
    </source>
</evidence>
<feature type="region of interest" description="Disordered" evidence="1">
    <location>
        <begin position="178"/>
        <end position="197"/>
    </location>
</feature>
<dbReference type="PANTHER" id="PTHR37984:SF5">
    <property type="entry name" value="PROTEIN NYNRIN-LIKE"/>
    <property type="match status" value="1"/>
</dbReference>
<feature type="compositionally biased region" description="Low complexity" evidence="1">
    <location>
        <begin position="202"/>
        <end position="216"/>
    </location>
</feature>
<evidence type="ECO:0000313" key="3">
    <source>
        <dbReference type="Proteomes" id="UP001162164"/>
    </source>
</evidence>
<name>A0ABQ9J2B2_9CUCU</name>
<evidence type="ECO:0000256" key="1">
    <source>
        <dbReference type="SAM" id="MobiDB-lite"/>
    </source>
</evidence>
<accession>A0ABQ9J2B2</accession>
<dbReference type="EMBL" id="JAPWTJ010001529">
    <property type="protein sequence ID" value="KAJ8971061.1"/>
    <property type="molecule type" value="Genomic_DNA"/>
</dbReference>
<evidence type="ECO:0000313" key="2">
    <source>
        <dbReference type="EMBL" id="KAJ8971061.1"/>
    </source>
</evidence>